<reference evidence="1" key="1">
    <citation type="submission" date="2020-05" db="EMBL/GenBank/DDBJ databases">
        <authorList>
            <person name="Chiriac C."/>
            <person name="Salcher M."/>
            <person name="Ghai R."/>
            <person name="Kavagutti S V."/>
        </authorList>
    </citation>
    <scope>NUCLEOTIDE SEQUENCE</scope>
</reference>
<proteinExistence type="predicted"/>
<evidence type="ECO:0000313" key="1">
    <source>
        <dbReference type="EMBL" id="CAB4814074.1"/>
    </source>
</evidence>
<organism evidence="1">
    <name type="scientific">freshwater metagenome</name>
    <dbReference type="NCBI Taxonomy" id="449393"/>
    <lineage>
        <taxon>unclassified sequences</taxon>
        <taxon>metagenomes</taxon>
        <taxon>ecological metagenomes</taxon>
    </lineage>
</organism>
<dbReference type="EMBL" id="CAFAAI010000362">
    <property type="protein sequence ID" value="CAB4814074.1"/>
    <property type="molecule type" value="Genomic_DNA"/>
</dbReference>
<accession>A0A6J6Z0A9</accession>
<gene>
    <name evidence="1" type="ORF">UFOPK2992_01769</name>
</gene>
<dbReference type="AlphaFoldDB" id="A0A6J6Z0A9"/>
<name>A0A6J6Z0A9_9ZZZZ</name>
<sequence>MLKRLVMCGLIWLPRPITKRPLEKLCKSQPVLARVIGLRANATAIDVPSSSVVVCSAASNKGKNGSWLVSAVHAPE</sequence>
<protein>
    <submittedName>
        <fullName evidence="1">Unannotated protein</fullName>
    </submittedName>
</protein>